<evidence type="ECO:0000313" key="5">
    <source>
        <dbReference type="Proteomes" id="UP000831460"/>
    </source>
</evidence>
<dbReference type="CDD" id="cd00156">
    <property type="entry name" value="REC"/>
    <property type="match status" value="1"/>
</dbReference>
<dbReference type="Proteomes" id="UP000831460">
    <property type="component" value="Chromosome"/>
</dbReference>
<evidence type="ECO:0000259" key="3">
    <source>
        <dbReference type="PROSITE" id="PS50110"/>
    </source>
</evidence>
<evidence type="ECO:0000256" key="1">
    <source>
        <dbReference type="ARBA" id="ARBA00022553"/>
    </source>
</evidence>
<name>A0ABY4BPR6_9FLAO</name>
<gene>
    <name evidence="4" type="ORF">MTP09_00710</name>
</gene>
<evidence type="ECO:0000256" key="2">
    <source>
        <dbReference type="PROSITE-ProRule" id="PRU00169"/>
    </source>
</evidence>
<sequence>MEILVIDDNREICELIRNILLAEDYSVQSCCTPEEFEDALRDDKPQLIITDMLMSGFDGRTLAKSIKANPNTSHIKIMLMSAHPDAANFWETTRVDAFLAKPFEIDDLVEKVDHLLRTS</sequence>
<dbReference type="InterPro" id="IPR011006">
    <property type="entry name" value="CheY-like_superfamily"/>
</dbReference>
<dbReference type="InterPro" id="IPR050595">
    <property type="entry name" value="Bact_response_regulator"/>
</dbReference>
<protein>
    <submittedName>
        <fullName evidence="4">Response regulator</fullName>
    </submittedName>
</protein>
<evidence type="ECO:0000313" key="4">
    <source>
        <dbReference type="EMBL" id="UOE41197.1"/>
    </source>
</evidence>
<feature type="modified residue" description="4-aspartylphosphate" evidence="2">
    <location>
        <position position="51"/>
    </location>
</feature>
<feature type="domain" description="Response regulatory" evidence="3">
    <location>
        <begin position="2"/>
        <end position="116"/>
    </location>
</feature>
<dbReference type="InterPro" id="IPR001789">
    <property type="entry name" value="Sig_transdc_resp-reg_receiver"/>
</dbReference>
<keyword evidence="5" id="KW-1185">Reference proteome</keyword>
<dbReference type="PANTHER" id="PTHR44591">
    <property type="entry name" value="STRESS RESPONSE REGULATOR PROTEIN 1"/>
    <property type="match status" value="1"/>
</dbReference>
<accession>A0ABY4BPR6</accession>
<proteinExistence type="predicted"/>
<dbReference type="SMART" id="SM00448">
    <property type="entry name" value="REC"/>
    <property type="match status" value="1"/>
</dbReference>
<dbReference type="Pfam" id="PF00072">
    <property type="entry name" value="Response_reg"/>
    <property type="match status" value="1"/>
</dbReference>
<dbReference type="RefSeq" id="WP_243549712.1">
    <property type="nucleotide sequence ID" value="NZ_CP094532.1"/>
</dbReference>
<organism evidence="4 5">
    <name type="scientific">Chryseobacterium suipulveris</name>
    <dbReference type="NCBI Taxonomy" id="2929800"/>
    <lineage>
        <taxon>Bacteria</taxon>
        <taxon>Pseudomonadati</taxon>
        <taxon>Bacteroidota</taxon>
        <taxon>Flavobacteriia</taxon>
        <taxon>Flavobacteriales</taxon>
        <taxon>Weeksellaceae</taxon>
        <taxon>Chryseobacterium group</taxon>
        <taxon>Chryseobacterium</taxon>
    </lineage>
</organism>
<dbReference type="PANTHER" id="PTHR44591:SF3">
    <property type="entry name" value="RESPONSE REGULATORY DOMAIN-CONTAINING PROTEIN"/>
    <property type="match status" value="1"/>
</dbReference>
<dbReference type="SUPFAM" id="SSF52172">
    <property type="entry name" value="CheY-like"/>
    <property type="match status" value="1"/>
</dbReference>
<reference evidence="4 5" key="1">
    <citation type="submission" date="2022-03" db="EMBL/GenBank/DDBJ databases">
        <title>Chryseobacterium sp. isolated from particulate matters in swine house.</title>
        <authorList>
            <person name="Won M."/>
            <person name="Kim S.-J."/>
            <person name="Kwon S.-W."/>
        </authorList>
    </citation>
    <scope>NUCLEOTIDE SEQUENCE [LARGE SCALE GENOMIC DNA]</scope>
    <source>
        <strain evidence="4 5">SC2-2</strain>
    </source>
</reference>
<dbReference type="Gene3D" id="3.40.50.2300">
    <property type="match status" value="1"/>
</dbReference>
<dbReference type="PROSITE" id="PS50110">
    <property type="entry name" value="RESPONSE_REGULATORY"/>
    <property type="match status" value="1"/>
</dbReference>
<dbReference type="EMBL" id="CP094532">
    <property type="protein sequence ID" value="UOE41197.1"/>
    <property type="molecule type" value="Genomic_DNA"/>
</dbReference>
<keyword evidence="1 2" id="KW-0597">Phosphoprotein</keyword>